<dbReference type="InterPro" id="IPR003742">
    <property type="entry name" value="RlmH-like"/>
</dbReference>
<comment type="subunit">
    <text evidence="5">Homodimer.</text>
</comment>
<dbReference type="PIRSF" id="PIRSF004505">
    <property type="entry name" value="MT_bac"/>
    <property type="match status" value="1"/>
</dbReference>
<proteinExistence type="inferred from homology"/>
<dbReference type="Proteomes" id="UP000677812">
    <property type="component" value="Unassembled WGS sequence"/>
</dbReference>
<dbReference type="InterPro" id="IPR029026">
    <property type="entry name" value="tRNA_m1G_MTases_N"/>
</dbReference>
<accession>A0ABS5E508</accession>
<feature type="binding site" evidence="5">
    <location>
        <begin position="115"/>
        <end position="120"/>
    </location>
    <ligand>
        <name>S-adenosyl-L-methionine</name>
        <dbReference type="ChEBI" id="CHEBI:59789"/>
    </ligand>
</feature>
<keyword evidence="3 5" id="KW-0949">S-adenosyl-L-methionine</keyword>
<dbReference type="Gene3D" id="3.40.1280.10">
    <property type="match status" value="1"/>
</dbReference>
<protein>
    <recommendedName>
        <fullName evidence="5">Ribosomal RNA large subunit methyltransferase H</fullName>
        <ecNumber evidence="5">2.1.1.177</ecNumber>
    </recommendedName>
    <alternativeName>
        <fullName evidence="5">23S rRNA (pseudouridine1915-N3)-methyltransferase</fullName>
    </alternativeName>
    <alternativeName>
        <fullName evidence="5">23S rRNA m3Psi1915 methyltransferase</fullName>
    </alternativeName>
    <alternativeName>
        <fullName evidence="5">rRNA (pseudouridine-N3-)-methyltransferase RlmH</fullName>
    </alternativeName>
</protein>
<dbReference type="EMBL" id="JAGRQH010000001">
    <property type="protein sequence ID" value="MBR0558989.1"/>
    <property type="molecule type" value="Genomic_DNA"/>
</dbReference>
<reference evidence="6 7" key="1">
    <citation type="submission" date="2021-04" db="EMBL/GenBank/DDBJ databases">
        <title>The complete genome sequence of Neokomagataea sp. TBRC 2177.</title>
        <authorList>
            <person name="Charoenyingcharoen P."/>
            <person name="Yukphan P."/>
        </authorList>
    </citation>
    <scope>NUCLEOTIDE SEQUENCE [LARGE SCALE GENOMIC DNA]</scope>
    <source>
        <strain evidence="6 7">TBRC 2177</strain>
    </source>
</reference>
<evidence type="ECO:0000256" key="1">
    <source>
        <dbReference type="ARBA" id="ARBA00022603"/>
    </source>
</evidence>
<evidence type="ECO:0000256" key="4">
    <source>
        <dbReference type="ARBA" id="ARBA00038303"/>
    </source>
</evidence>
<organism evidence="6 7">
    <name type="scientific">Neokomagataea anthophila</name>
    <dbReference type="NCBI Taxonomy" id="2826925"/>
    <lineage>
        <taxon>Bacteria</taxon>
        <taxon>Pseudomonadati</taxon>
        <taxon>Pseudomonadota</taxon>
        <taxon>Alphaproteobacteria</taxon>
        <taxon>Acetobacterales</taxon>
        <taxon>Acetobacteraceae</taxon>
        <taxon>Neokomagataea</taxon>
    </lineage>
</organism>
<dbReference type="RefSeq" id="WP_068171578.1">
    <property type="nucleotide sequence ID" value="NZ_JAGRQH010000001.1"/>
</dbReference>
<name>A0ABS5E508_9PROT</name>
<keyword evidence="1 5" id="KW-0489">Methyltransferase</keyword>
<evidence type="ECO:0000256" key="3">
    <source>
        <dbReference type="ARBA" id="ARBA00022691"/>
    </source>
</evidence>
<keyword evidence="5" id="KW-0698">rRNA processing</keyword>
<sequence length="152" mass="16772">MKLVAVGRLKAGPELTLFERYAARLRPAMSVHEVPAARGSVVEQKRREAAALLSACPDNAFVVVLDEGGRVYDSPSFSRAMTNWQGTGRPIHFLIGGAEGLERSVLERADAVMSFGSMTWPHMLVRIMLAEQVFRAQAIATNHPYHKNSRPD</sequence>
<keyword evidence="7" id="KW-1185">Reference proteome</keyword>
<evidence type="ECO:0000313" key="7">
    <source>
        <dbReference type="Proteomes" id="UP000677812"/>
    </source>
</evidence>
<comment type="catalytic activity">
    <reaction evidence="5">
        <text>pseudouridine(1915) in 23S rRNA + S-adenosyl-L-methionine = N(3)-methylpseudouridine(1915) in 23S rRNA + S-adenosyl-L-homocysteine + H(+)</text>
        <dbReference type="Rhea" id="RHEA:42752"/>
        <dbReference type="Rhea" id="RHEA-COMP:10221"/>
        <dbReference type="Rhea" id="RHEA-COMP:10222"/>
        <dbReference type="ChEBI" id="CHEBI:15378"/>
        <dbReference type="ChEBI" id="CHEBI:57856"/>
        <dbReference type="ChEBI" id="CHEBI:59789"/>
        <dbReference type="ChEBI" id="CHEBI:65314"/>
        <dbReference type="ChEBI" id="CHEBI:74486"/>
        <dbReference type="EC" id="2.1.1.177"/>
    </reaction>
</comment>
<comment type="similarity">
    <text evidence="4 5">Belongs to the RNA methyltransferase RlmH family.</text>
</comment>
<dbReference type="EC" id="2.1.1.177" evidence="5"/>
<keyword evidence="5" id="KW-0963">Cytoplasm</keyword>
<dbReference type="SUPFAM" id="SSF75217">
    <property type="entry name" value="alpha/beta knot"/>
    <property type="match status" value="1"/>
</dbReference>
<gene>
    <name evidence="5" type="primary">rlmH</name>
    <name evidence="6" type="ORF">KB213_02795</name>
</gene>
<evidence type="ECO:0000313" key="6">
    <source>
        <dbReference type="EMBL" id="MBR0558989.1"/>
    </source>
</evidence>
<comment type="subcellular location">
    <subcellularLocation>
        <location evidence="5">Cytoplasm</location>
    </subcellularLocation>
</comment>
<dbReference type="InterPro" id="IPR029028">
    <property type="entry name" value="Alpha/beta_knot_MTases"/>
</dbReference>
<keyword evidence="2 5" id="KW-0808">Transferase</keyword>
<evidence type="ECO:0000256" key="2">
    <source>
        <dbReference type="ARBA" id="ARBA00022679"/>
    </source>
</evidence>
<feature type="binding site" evidence="5">
    <location>
        <position position="65"/>
    </location>
    <ligand>
        <name>S-adenosyl-L-methionine</name>
        <dbReference type="ChEBI" id="CHEBI:59789"/>
    </ligand>
</feature>
<dbReference type="Pfam" id="PF02590">
    <property type="entry name" value="SPOUT_MTase"/>
    <property type="match status" value="1"/>
</dbReference>
<evidence type="ECO:0000256" key="5">
    <source>
        <dbReference type="HAMAP-Rule" id="MF_00658"/>
    </source>
</evidence>
<dbReference type="CDD" id="cd18081">
    <property type="entry name" value="RlmH-like"/>
    <property type="match status" value="1"/>
</dbReference>
<comment type="function">
    <text evidence="5">Specifically methylates the pseudouridine at position 1915 (m3Psi1915) in 23S rRNA.</text>
</comment>
<comment type="caution">
    <text evidence="6">The sequence shown here is derived from an EMBL/GenBank/DDBJ whole genome shotgun (WGS) entry which is preliminary data.</text>
</comment>
<feature type="binding site" evidence="5">
    <location>
        <position position="96"/>
    </location>
    <ligand>
        <name>S-adenosyl-L-methionine</name>
        <dbReference type="ChEBI" id="CHEBI:59789"/>
    </ligand>
</feature>
<dbReference type="PANTHER" id="PTHR33603:SF1">
    <property type="entry name" value="RIBOSOMAL RNA LARGE SUBUNIT METHYLTRANSFERASE H"/>
    <property type="match status" value="1"/>
</dbReference>
<dbReference type="PANTHER" id="PTHR33603">
    <property type="entry name" value="METHYLTRANSFERASE"/>
    <property type="match status" value="1"/>
</dbReference>
<dbReference type="HAMAP" id="MF_00658">
    <property type="entry name" value="23SrRNA_methyltr_H"/>
    <property type="match status" value="1"/>
</dbReference>